<proteinExistence type="predicted"/>
<feature type="transmembrane region" description="Helical" evidence="1">
    <location>
        <begin position="122"/>
        <end position="140"/>
    </location>
</feature>
<name>A0A5C6QCZ6_9GAMM</name>
<feature type="transmembrane region" description="Helical" evidence="1">
    <location>
        <begin position="84"/>
        <end position="102"/>
    </location>
</feature>
<organism evidence="4 6">
    <name type="scientific">Colwellia hornerae</name>
    <dbReference type="NCBI Taxonomy" id="89402"/>
    <lineage>
        <taxon>Bacteria</taxon>
        <taxon>Pseudomonadati</taxon>
        <taxon>Pseudomonadota</taxon>
        <taxon>Gammaproteobacteria</taxon>
        <taxon>Alteromonadales</taxon>
        <taxon>Colwelliaceae</taxon>
        <taxon>Colwellia</taxon>
    </lineage>
</organism>
<dbReference type="AlphaFoldDB" id="A0A5C6QCZ6"/>
<feature type="transmembrane region" description="Helical" evidence="1">
    <location>
        <begin position="41"/>
        <end position="64"/>
    </location>
</feature>
<comment type="caution">
    <text evidence="4">The sequence shown here is derived from an EMBL/GenBank/DDBJ whole genome shotgun (WGS) entry which is preliminary data.</text>
</comment>
<evidence type="ECO:0000256" key="1">
    <source>
        <dbReference type="SAM" id="Phobius"/>
    </source>
</evidence>
<feature type="transmembrane region" description="Helical" evidence="1">
    <location>
        <begin position="6"/>
        <end position="29"/>
    </location>
</feature>
<gene>
    <name evidence="3" type="ORF">ESZ26_11300</name>
    <name evidence="4" type="ORF">ESZ27_10130</name>
</gene>
<feature type="transmembrane region" description="Helical" evidence="1">
    <location>
        <begin position="152"/>
        <end position="171"/>
    </location>
</feature>
<protein>
    <submittedName>
        <fullName evidence="4">DUF418 domain-containing protein</fullName>
    </submittedName>
</protein>
<keyword evidence="1" id="KW-0812">Transmembrane</keyword>
<evidence type="ECO:0000313" key="3">
    <source>
        <dbReference type="EMBL" id="TWX58768.1"/>
    </source>
</evidence>
<dbReference type="EMBL" id="VOLR01000014">
    <property type="protein sequence ID" value="TWX58768.1"/>
    <property type="molecule type" value="Genomic_DNA"/>
</dbReference>
<dbReference type="Proteomes" id="UP000321917">
    <property type="component" value="Unassembled WGS sequence"/>
</dbReference>
<feature type="domain" description="DUF418" evidence="2">
    <location>
        <begin position="32"/>
        <end position="189"/>
    </location>
</feature>
<dbReference type="EMBL" id="VOLQ01000017">
    <property type="protein sequence ID" value="TWX66641.1"/>
    <property type="molecule type" value="Genomic_DNA"/>
</dbReference>
<evidence type="ECO:0000313" key="4">
    <source>
        <dbReference type="EMBL" id="TWX66641.1"/>
    </source>
</evidence>
<evidence type="ECO:0000313" key="5">
    <source>
        <dbReference type="Proteomes" id="UP000321525"/>
    </source>
</evidence>
<dbReference type="InterPro" id="IPR052529">
    <property type="entry name" value="Bact_Transport_Assoc"/>
</dbReference>
<dbReference type="Proteomes" id="UP000321525">
    <property type="component" value="Unassembled WGS sequence"/>
</dbReference>
<accession>A0A5C6QCZ6</accession>
<evidence type="ECO:0000313" key="6">
    <source>
        <dbReference type="Proteomes" id="UP000321917"/>
    </source>
</evidence>
<evidence type="ECO:0000259" key="2">
    <source>
        <dbReference type="Pfam" id="PF04235"/>
    </source>
</evidence>
<dbReference type="InterPro" id="IPR007349">
    <property type="entry name" value="DUF418"/>
</dbReference>
<dbReference type="PANTHER" id="PTHR30590:SF2">
    <property type="entry name" value="INNER MEMBRANE PROTEIN"/>
    <property type="match status" value="1"/>
</dbReference>
<dbReference type="PANTHER" id="PTHR30590">
    <property type="entry name" value="INNER MEMBRANE PROTEIN"/>
    <property type="match status" value="1"/>
</dbReference>
<keyword evidence="1" id="KW-1133">Transmembrane helix</keyword>
<reference evidence="4 6" key="1">
    <citation type="submission" date="2019-07" db="EMBL/GenBank/DDBJ databases">
        <title>Genomes of sea-ice associated Colwellia species.</title>
        <authorList>
            <person name="Bowman J.P."/>
        </authorList>
    </citation>
    <scope>NUCLEOTIDE SEQUENCE [LARGE SCALE GENOMIC DNA]</scope>
    <source>
        <strain evidence="3 5">ACAM 607</strain>
        <strain evidence="4 6">IC036</strain>
    </source>
</reference>
<keyword evidence="5" id="KW-1185">Reference proteome</keyword>
<dbReference type="OrthoDB" id="9807744at2"/>
<dbReference type="Pfam" id="PF04235">
    <property type="entry name" value="DUF418"/>
    <property type="match status" value="1"/>
</dbReference>
<sequence length="196" mass="22269">MGFMLMFTPIMSLVVLMPIFILGFWLVVTEKITKHQEHHKFFSLLAKVGLAVGIPLNVASVLIIQHPAAGISGILQGVGQMLFYIAQYLLSAGYLGLVVCALNKQKWQQFFAAFSPMGQMALTNYLMHSVILTSIFYGYAGGQYGEISRAPQMLIVIAIIVAQIIFSKWWLNRYRFGPMEWLWRSLTYKQRQPMKL</sequence>
<keyword evidence="1" id="KW-0472">Membrane</keyword>